<gene>
    <name evidence="2" type="ORF">DD902_02540</name>
</gene>
<keyword evidence="1" id="KW-1133">Transmembrane helix</keyword>
<feature type="transmembrane region" description="Helical" evidence="1">
    <location>
        <begin position="57"/>
        <end position="76"/>
    </location>
</feature>
<dbReference type="RefSeq" id="WP_110179187.1">
    <property type="nucleotide sequence ID" value="NZ_JAJGBM010000053.1"/>
</dbReference>
<organism evidence="2 3">
    <name type="scientific">Staphylococcus pseudintermedius</name>
    <dbReference type="NCBI Taxonomy" id="283734"/>
    <lineage>
        <taxon>Bacteria</taxon>
        <taxon>Bacillati</taxon>
        <taxon>Bacillota</taxon>
        <taxon>Bacilli</taxon>
        <taxon>Bacillales</taxon>
        <taxon>Staphylococcaceae</taxon>
        <taxon>Staphylococcus</taxon>
        <taxon>Staphylococcus intermedius group</taxon>
    </lineage>
</organism>
<protein>
    <submittedName>
        <fullName evidence="2">DUF969 domain-containing protein</fullName>
    </submittedName>
</protein>
<sequence length="235" mass="26032">MEWLKLIGILIIVLGFYFKWDTIGTVLIAAIVTGLVSHMDVMTILETLGKAFVDNRMVSLFILTLPMVGMIERFGLKTQATRLINRIQGITSGRIMSVYLFIREVAGLASIRIGGHPQFVRPLMNPMVQAAAKAKYKQKIEPVDEEKLKAQIAAMENYGNFFGQNLFVGASGVLLIVATFHSLHMEVKAVEIALYSAPIAIVVLIVGVIQNVLFDRKMNRKYGEKGGTQDESSND</sequence>
<dbReference type="Proteomes" id="UP000246800">
    <property type="component" value="Unassembled WGS sequence"/>
</dbReference>
<proteinExistence type="predicted"/>
<name>A0A317YTA4_STAPS</name>
<feature type="transmembrane region" description="Helical" evidence="1">
    <location>
        <begin position="161"/>
        <end position="180"/>
    </location>
</feature>
<dbReference type="InterPro" id="IPR010374">
    <property type="entry name" value="DUF969"/>
</dbReference>
<dbReference type="EMBL" id="QEIT01000011">
    <property type="protein sequence ID" value="PWZ76602.1"/>
    <property type="molecule type" value="Genomic_DNA"/>
</dbReference>
<keyword evidence="1" id="KW-0812">Transmembrane</keyword>
<reference evidence="2 3" key="1">
    <citation type="journal article" date="2018" name="Vet. Microbiol.">
        <title>Clonal diversity and geographic distribution of methicillin-resistant Staphylococcus pseudintermedius from Australian animals: Discovery of novel sequence types.</title>
        <authorList>
            <person name="Worthing K.A."/>
            <person name="Abraham S."/>
            <person name="Coombs G.W."/>
            <person name="Pang S."/>
            <person name="Saputra S."/>
            <person name="Jordan D."/>
            <person name="Trott D.J."/>
            <person name="Norris J.M."/>
        </authorList>
    </citation>
    <scope>NUCLEOTIDE SEQUENCE [LARGE SCALE GENOMIC DNA]</scope>
    <source>
        <strain evidence="2 3">ST525 1</strain>
    </source>
</reference>
<feature type="transmembrane region" description="Helical" evidence="1">
    <location>
        <begin position="192"/>
        <end position="214"/>
    </location>
</feature>
<evidence type="ECO:0000313" key="3">
    <source>
        <dbReference type="Proteomes" id="UP000246800"/>
    </source>
</evidence>
<feature type="transmembrane region" description="Helical" evidence="1">
    <location>
        <begin position="7"/>
        <end position="37"/>
    </location>
</feature>
<comment type="caution">
    <text evidence="2">The sequence shown here is derived from an EMBL/GenBank/DDBJ whole genome shotgun (WGS) entry which is preliminary data.</text>
</comment>
<dbReference type="AlphaFoldDB" id="A0A317YTA4"/>
<keyword evidence="1" id="KW-0472">Membrane</keyword>
<evidence type="ECO:0000313" key="2">
    <source>
        <dbReference type="EMBL" id="PWZ76602.1"/>
    </source>
</evidence>
<dbReference type="Pfam" id="PF06149">
    <property type="entry name" value="DUF969"/>
    <property type="match status" value="1"/>
</dbReference>
<accession>A0A317YTA4</accession>
<evidence type="ECO:0000256" key="1">
    <source>
        <dbReference type="SAM" id="Phobius"/>
    </source>
</evidence>